<dbReference type="InterPro" id="IPR039470">
    <property type="entry name" value="Nuc_deoxyri_tr2"/>
</dbReference>
<organism evidence="1">
    <name type="scientific">uncultured Caudovirales phage</name>
    <dbReference type="NCBI Taxonomy" id="2100421"/>
    <lineage>
        <taxon>Viruses</taxon>
        <taxon>Duplodnaviria</taxon>
        <taxon>Heunggongvirae</taxon>
        <taxon>Uroviricota</taxon>
        <taxon>Caudoviricetes</taxon>
        <taxon>Peduoviridae</taxon>
        <taxon>Maltschvirus</taxon>
        <taxon>Maltschvirus maltsch</taxon>
    </lineage>
</organism>
<dbReference type="Gene3D" id="3.40.50.450">
    <property type="match status" value="1"/>
</dbReference>
<evidence type="ECO:0000313" key="1">
    <source>
        <dbReference type="EMBL" id="CAB4196815.1"/>
    </source>
</evidence>
<accession>A0A6J5RX26</accession>
<dbReference type="EMBL" id="LR797252">
    <property type="protein sequence ID" value="CAB4196815.1"/>
    <property type="molecule type" value="Genomic_DNA"/>
</dbReference>
<dbReference type="GO" id="GO:0016740">
    <property type="term" value="F:transferase activity"/>
    <property type="evidence" value="ECO:0007669"/>
    <property type="project" value="UniProtKB-KW"/>
</dbReference>
<sequence>MKVVYTGEEMPETFNKSIFLCGPSSRPGQDIESWRNDAIKILEDIGFDGVVFSPEYKNIKSDPKSHDEFNYDNQVEWEEKYLNIADCILFWVPRDLSLDKKGNAKLPAFTTNIEWGTWAESGKVVFGYPEGAEKNRYMKHYADKYNVPFSNNLTETLRNALDKIGDGAERTAGERYVPLYIWNTDSFQSWYKSQKDAGNRLDKAQVLYTFRPRHKSFVFLWVLQVEVWIESEQRSKTNEFVLARTDISTVMLWKKSEPIENSEVVIIKEFRSPARTEDGFIRELAGGSSPKKGSDPLETAAEEIHEETGMYIKPERIEFHQARQLAGTLSSHQSFLYSVELTQEELDWFKAQDGIVHGKEEDTERTFIEIYSIKDLLDSKYTDWSTLGQVFAIINK</sequence>
<name>A0A6J5RX26_9CAUD</name>
<reference evidence="1" key="1">
    <citation type="submission" date="2020-05" db="EMBL/GenBank/DDBJ databases">
        <authorList>
            <person name="Chiriac C."/>
            <person name="Salcher M."/>
            <person name="Ghai R."/>
            <person name="Kavagutti S V."/>
        </authorList>
    </citation>
    <scope>NUCLEOTIDE SEQUENCE</scope>
</reference>
<dbReference type="InterPro" id="IPR015797">
    <property type="entry name" value="NUDIX_hydrolase-like_dom_sf"/>
</dbReference>
<proteinExistence type="predicted"/>
<dbReference type="Pfam" id="PF15891">
    <property type="entry name" value="Nuc_deoxyri_tr2"/>
    <property type="match status" value="1"/>
</dbReference>
<dbReference type="Gene3D" id="3.90.79.10">
    <property type="entry name" value="Nucleoside Triphosphate Pyrophosphohydrolase"/>
    <property type="match status" value="1"/>
</dbReference>
<protein>
    <submittedName>
        <fullName evidence="1">Nucleoside 2-deoxyribosyltransferase like</fullName>
    </submittedName>
</protein>
<keyword evidence="1" id="KW-0808">Transferase</keyword>
<gene>
    <name evidence="1" type="ORF">UFOVP1290_335</name>
</gene>
<dbReference type="SUPFAM" id="SSF55811">
    <property type="entry name" value="Nudix"/>
    <property type="match status" value="1"/>
</dbReference>